<name>A0A4S5BND3_9BURK</name>
<reference evidence="2 3" key="1">
    <citation type="submission" date="2019-04" db="EMBL/GenBank/DDBJ databases">
        <title>Lampropedia sp YIM MLB12 draf genome.</title>
        <authorList>
            <person name="Wang Y.-X."/>
        </authorList>
    </citation>
    <scope>NUCLEOTIDE SEQUENCE [LARGE SCALE GENOMIC DNA]</scope>
    <source>
        <strain evidence="2 3">YIM MLB12</strain>
    </source>
</reference>
<dbReference type="Pfam" id="PF09937">
    <property type="entry name" value="DUF2169"/>
    <property type="match status" value="1"/>
</dbReference>
<evidence type="ECO:0000313" key="2">
    <source>
        <dbReference type="EMBL" id="THJ31076.1"/>
    </source>
</evidence>
<dbReference type="OrthoDB" id="237820at2"/>
<sequence length="401" mass="44206">MAASRSMASESMWSAPSTLAWSPNALISIERAASMTKPPYVLESGIQAAALPEIRNHTQFPSQYFQMMDSDDHLFHVLVSRVSYDLLNLDANAMPRLAKTQTPLVQADQFYGQPNTSALIQESDFAPYKPQCDIVFAHANAYAPGEQAVQRWPVGVRVGDWSKLLMVCGPRTMAAGLMGYKLSEPAPAIQVPLRYELAFGGAQQPDPTRPTELAGAQAMYLPNPIGCGWLGKAGLQKTKQAAMRAPQIEVFNQALDDAALARQNYPVVGLGAIGRWWQPRVDLTGTYDAVWQEHRWPRLPKDANPAYWNCAPEDQQIAWPKGGEEILLAGLTPGGGRFKAKLPDQPPYALARLHAGPILPRSMHLDTLLFDMHTMTLSCVHRMLIAADAGVRVLEIRRKED</sequence>
<dbReference type="AlphaFoldDB" id="A0A4S5BND3"/>
<keyword evidence="3" id="KW-1185">Reference proteome</keyword>
<protein>
    <submittedName>
        <fullName evidence="2">DUF2169 domain-containing protein</fullName>
    </submittedName>
</protein>
<evidence type="ECO:0000313" key="3">
    <source>
        <dbReference type="Proteomes" id="UP000306236"/>
    </source>
</evidence>
<feature type="domain" description="DUF2169" evidence="1">
    <location>
        <begin position="78"/>
        <end position="382"/>
    </location>
</feature>
<comment type="caution">
    <text evidence="2">The sequence shown here is derived from an EMBL/GenBank/DDBJ whole genome shotgun (WGS) entry which is preliminary data.</text>
</comment>
<proteinExistence type="predicted"/>
<dbReference type="InterPro" id="IPR018683">
    <property type="entry name" value="DUF2169"/>
</dbReference>
<organism evidence="2 3">
    <name type="scientific">Lampropedia aestuarii</name>
    <dbReference type="NCBI Taxonomy" id="2562762"/>
    <lineage>
        <taxon>Bacteria</taxon>
        <taxon>Pseudomonadati</taxon>
        <taxon>Pseudomonadota</taxon>
        <taxon>Betaproteobacteria</taxon>
        <taxon>Burkholderiales</taxon>
        <taxon>Comamonadaceae</taxon>
        <taxon>Lampropedia</taxon>
    </lineage>
</organism>
<dbReference type="Proteomes" id="UP000306236">
    <property type="component" value="Unassembled WGS sequence"/>
</dbReference>
<dbReference type="EMBL" id="SSWX01000028">
    <property type="protein sequence ID" value="THJ31076.1"/>
    <property type="molecule type" value="Genomic_DNA"/>
</dbReference>
<evidence type="ECO:0000259" key="1">
    <source>
        <dbReference type="Pfam" id="PF09937"/>
    </source>
</evidence>
<accession>A0A4S5BND3</accession>
<gene>
    <name evidence="2" type="ORF">E8K88_16210</name>
</gene>